<dbReference type="EMBL" id="MU006298">
    <property type="protein sequence ID" value="KAF2852455.1"/>
    <property type="molecule type" value="Genomic_DNA"/>
</dbReference>
<name>A0A6A7BDA6_9PLEO</name>
<keyword evidence="3" id="KW-1185">Reference proteome</keyword>
<evidence type="ECO:0000313" key="3">
    <source>
        <dbReference type="Proteomes" id="UP000799423"/>
    </source>
</evidence>
<sequence>MGCVPVVQVSRAGRAAGGCPGGGRRLRSRPQRRAGGRMDPRRPWIAPHTTIALILRCSREMRCNATSGAGRSRAPALLQELRGLEEASRQVANTCGLSGASAAMAQALSLPSCTHHHHRRGPSAANLL</sequence>
<feature type="region of interest" description="Disordered" evidence="1">
    <location>
        <begin position="14"/>
        <end position="43"/>
    </location>
</feature>
<gene>
    <name evidence="2" type="ORF">T440DRAFT_28446</name>
</gene>
<evidence type="ECO:0000313" key="2">
    <source>
        <dbReference type="EMBL" id="KAF2852455.1"/>
    </source>
</evidence>
<protein>
    <submittedName>
        <fullName evidence="2">Uncharacterized protein</fullName>
    </submittedName>
</protein>
<dbReference type="Proteomes" id="UP000799423">
    <property type="component" value="Unassembled WGS sequence"/>
</dbReference>
<accession>A0A6A7BDA6</accession>
<feature type="compositionally biased region" description="Basic residues" evidence="1">
    <location>
        <begin position="24"/>
        <end position="35"/>
    </location>
</feature>
<reference evidence="2" key="1">
    <citation type="submission" date="2020-01" db="EMBL/GenBank/DDBJ databases">
        <authorList>
            <consortium name="DOE Joint Genome Institute"/>
            <person name="Haridas S."/>
            <person name="Albert R."/>
            <person name="Binder M."/>
            <person name="Bloem J."/>
            <person name="Labutti K."/>
            <person name="Salamov A."/>
            <person name="Andreopoulos B."/>
            <person name="Baker S.E."/>
            <person name="Barry K."/>
            <person name="Bills G."/>
            <person name="Bluhm B.H."/>
            <person name="Cannon C."/>
            <person name="Castanera R."/>
            <person name="Culley D.E."/>
            <person name="Daum C."/>
            <person name="Ezra D."/>
            <person name="Gonzalez J.B."/>
            <person name="Henrissat B."/>
            <person name="Kuo A."/>
            <person name="Liang C."/>
            <person name="Lipzen A."/>
            <person name="Lutzoni F."/>
            <person name="Magnuson J."/>
            <person name="Mondo S."/>
            <person name="Nolan M."/>
            <person name="Ohm R."/>
            <person name="Pangilinan J."/>
            <person name="Park H.-J."/>
            <person name="Ramirez L."/>
            <person name="Alfaro M."/>
            <person name="Sun H."/>
            <person name="Tritt A."/>
            <person name="Yoshinaga Y."/>
            <person name="Zwiers L.-H."/>
            <person name="Turgeon B.G."/>
            <person name="Goodwin S.B."/>
            <person name="Spatafora J.W."/>
            <person name="Crous P.W."/>
            <person name="Grigoriev I.V."/>
        </authorList>
    </citation>
    <scope>NUCLEOTIDE SEQUENCE</scope>
    <source>
        <strain evidence="2">IPT5</strain>
    </source>
</reference>
<organism evidence="2 3">
    <name type="scientific">Plenodomus tracheiphilus IPT5</name>
    <dbReference type="NCBI Taxonomy" id="1408161"/>
    <lineage>
        <taxon>Eukaryota</taxon>
        <taxon>Fungi</taxon>
        <taxon>Dikarya</taxon>
        <taxon>Ascomycota</taxon>
        <taxon>Pezizomycotina</taxon>
        <taxon>Dothideomycetes</taxon>
        <taxon>Pleosporomycetidae</taxon>
        <taxon>Pleosporales</taxon>
        <taxon>Pleosporineae</taxon>
        <taxon>Leptosphaeriaceae</taxon>
        <taxon>Plenodomus</taxon>
    </lineage>
</organism>
<proteinExistence type="predicted"/>
<evidence type="ECO:0000256" key="1">
    <source>
        <dbReference type="SAM" id="MobiDB-lite"/>
    </source>
</evidence>
<dbReference type="AlphaFoldDB" id="A0A6A7BDA6"/>